<reference evidence="2 3" key="1">
    <citation type="submission" date="2020-07" db="EMBL/GenBank/DDBJ databases">
        <title>Sequencing the genomes of 1000 actinobacteria strains.</title>
        <authorList>
            <person name="Klenk H.-P."/>
        </authorList>
    </citation>
    <scope>NUCLEOTIDE SEQUENCE [LARGE SCALE GENOMIC DNA]</scope>
    <source>
        <strain evidence="2 3">DSM 26341</strain>
    </source>
</reference>
<dbReference type="EMBL" id="JACBZP010000001">
    <property type="protein sequence ID" value="NYI68871.1"/>
    <property type="molecule type" value="Genomic_DNA"/>
</dbReference>
<feature type="transmembrane region" description="Helical" evidence="1">
    <location>
        <begin position="139"/>
        <end position="161"/>
    </location>
</feature>
<keyword evidence="1" id="KW-0472">Membrane</keyword>
<feature type="transmembrane region" description="Helical" evidence="1">
    <location>
        <begin position="109"/>
        <end position="127"/>
    </location>
</feature>
<dbReference type="Proteomes" id="UP000539111">
    <property type="component" value="Unassembled WGS sequence"/>
</dbReference>
<proteinExistence type="predicted"/>
<dbReference type="AlphaFoldDB" id="A0A7Z0IIY2"/>
<evidence type="ECO:0000256" key="1">
    <source>
        <dbReference type="SAM" id="Phobius"/>
    </source>
</evidence>
<organism evidence="2 3">
    <name type="scientific">Spelaeicoccus albus</name>
    <dbReference type="NCBI Taxonomy" id="1280376"/>
    <lineage>
        <taxon>Bacteria</taxon>
        <taxon>Bacillati</taxon>
        <taxon>Actinomycetota</taxon>
        <taxon>Actinomycetes</taxon>
        <taxon>Micrococcales</taxon>
        <taxon>Brevibacteriaceae</taxon>
        <taxon>Spelaeicoccus</taxon>
    </lineage>
</organism>
<evidence type="ECO:0000313" key="2">
    <source>
        <dbReference type="EMBL" id="NYI68871.1"/>
    </source>
</evidence>
<gene>
    <name evidence="2" type="ORF">BJY26_003177</name>
</gene>
<name>A0A7Z0IIY2_9MICO</name>
<evidence type="ECO:0000313" key="3">
    <source>
        <dbReference type="Proteomes" id="UP000539111"/>
    </source>
</evidence>
<keyword evidence="1" id="KW-0812">Transmembrane</keyword>
<accession>A0A7Z0IIY2</accession>
<feature type="transmembrane region" description="Helical" evidence="1">
    <location>
        <begin position="53"/>
        <end position="71"/>
    </location>
</feature>
<sequence>MAEIPRPAGTGITVQVRTPSGLAFVIVGGVSIILGGLAAAATSPLGWEHGSWAAAYLVLVTGAAQLLLGVGQDHFTGGNVSGRLSVAELVGLNVGSVGVIAGTLAAQPWIVDVGGLLVLLALVLMLVAVRGAPSGAAVVVYRLVIVLLVVSIPIGLVLAYFDAGAP</sequence>
<protein>
    <submittedName>
        <fullName evidence="2">Uncharacterized protein</fullName>
    </submittedName>
</protein>
<feature type="transmembrane region" description="Helical" evidence="1">
    <location>
        <begin position="83"/>
        <end position="103"/>
    </location>
</feature>
<comment type="caution">
    <text evidence="2">The sequence shown here is derived from an EMBL/GenBank/DDBJ whole genome shotgun (WGS) entry which is preliminary data.</text>
</comment>
<keyword evidence="1" id="KW-1133">Transmembrane helix</keyword>
<feature type="transmembrane region" description="Helical" evidence="1">
    <location>
        <begin position="21"/>
        <end position="41"/>
    </location>
</feature>
<dbReference type="RefSeq" id="WP_179429152.1">
    <property type="nucleotide sequence ID" value="NZ_JACBZP010000001.1"/>
</dbReference>
<keyword evidence="3" id="KW-1185">Reference proteome</keyword>